<evidence type="ECO:0000256" key="3">
    <source>
        <dbReference type="ARBA" id="ARBA00022452"/>
    </source>
</evidence>
<feature type="domain" description="TonB-dependent receptor plug" evidence="12">
    <location>
        <begin position="66"/>
        <end position="178"/>
    </location>
</feature>
<evidence type="ECO:0000256" key="2">
    <source>
        <dbReference type="ARBA" id="ARBA00022448"/>
    </source>
</evidence>
<evidence type="ECO:0000256" key="1">
    <source>
        <dbReference type="ARBA" id="ARBA00004571"/>
    </source>
</evidence>
<dbReference type="Pfam" id="PF00593">
    <property type="entry name" value="TonB_dep_Rec_b-barrel"/>
    <property type="match status" value="1"/>
</dbReference>
<keyword evidence="3 8" id="KW-1134">Transmembrane beta strand</keyword>
<feature type="signal peptide" evidence="10">
    <location>
        <begin position="1"/>
        <end position="32"/>
    </location>
</feature>
<organism evidence="13">
    <name type="scientific">Sphingomonas psychrotolerans</name>
    <dbReference type="NCBI Taxonomy" id="1327635"/>
    <lineage>
        <taxon>Bacteria</taxon>
        <taxon>Pseudomonadati</taxon>
        <taxon>Pseudomonadota</taxon>
        <taxon>Alphaproteobacteria</taxon>
        <taxon>Sphingomonadales</taxon>
        <taxon>Sphingomonadaceae</taxon>
        <taxon>Sphingomonas</taxon>
    </lineage>
</organism>
<keyword evidence="5 9" id="KW-0798">TonB box</keyword>
<dbReference type="Gene3D" id="2.40.170.20">
    <property type="entry name" value="TonB-dependent receptor, beta-barrel domain"/>
    <property type="match status" value="1"/>
</dbReference>
<keyword evidence="6 8" id="KW-0472">Membrane</keyword>
<keyword evidence="10" id="KW-0732">Signal</keyword>
<reference evidence="13" key="1">
    <citation type="submission" date="2022-04" db="EMBL/GenBank/DDBJ databases">
        <title>Tomato heritable bacteria conferring resistance against bacterial wilt.</title>
        <authorList>
            <person name="Yin J."/>
        </authorList>
    </citation>
    <scope>NUCLEOTIDE SEQUENCE</scope>
    <source>
        <strain evidence="13">Cra20</strain>
    </source>
</reference>
<keyword evidence="13" id="KW-0675">Receptor</keyword>
<dbReference type="InterPro" id="IPR036942">
    <property type="entry name" value="Beta-barrel_TonB_sf"/>
</dbReference>
<evidence type="ECO:0000313" key="13">
    <source>
        <dbReference type="EMBL" id="MDT8760233.1"/>
    </source>
</evidence>
<dbReference type="InterPro" id="IPR037066">
    <property type="entry name" value="Plug_dom_sf"/>
</dbReference>
<proteinExistence type="inferred from homology"/>
<dbReference type="SUPFAM" id="SSF56935">
    <property type="entry name" value="Porins"/>
    <property type="match status" value="1"/>
</dbReference>
<evidence type="ECO:0000256" key="5">
    <source>
        <dbReference type="ARBA" id="ARBA00023077"/>
    </source>
</evidence>
<evidence type="ECO:0000256" key="7">
    <source>
        <dbReference type="ARBA" id="ARBA00023237"/>
    </source>
</evidence>
<dbReference type="Gene3D" id="2.170.130.10">
    <property type="entry name" value="TonB-dependent receptor, plug domain"/>
    <property type="match status" value="1"/>
</dbReference>
<dbReference type="InterPro" id="IPR012910">
    <property type="entry name" value="Plug_dom"/>
</dbReference>
<evidence type="ECO:0000256" key="6">
    <source>
        <dbReference type="ARBA" id="ARBA00023136"/>
    </source>
</evidence>
<sequence length="960" mass="102289">MNHFAVNRMVLLRAVSPVATALALCFSGAANAQQAADPAPSEATQEADGEPIVVTGSRIARPDLAASVPVAVVNSEEIARTGAANIQDVLADLPAVGQNISRTSTNFSTTGNGQATVNLRNLGSSRTLVLVNGRRFVAGIPGTSIVDLNTIPTDLIRQVEVVTGGASAVYGSEAVAGVVNFILDDEFEGLRLHGQANLTDKGDAPRQLISAVAGTGFADGSGHVVVSGSYDFDHGLRSRNRSFSATDNPNRSSFAAQGLFSPSGSFAAGAGTFTYDAFNNLKNYQGANIDGYNRNADRYLALPVERYLGSALAKFEIAPAATVYGEFEYAKSKSRSSLEPQAVATTDLVFEDGTPFAGIPITNPLIPAAIRNAMVAAGVTALPFRRRSNDIFDRSNRNDRETWRAVGGVRGDLSPSLRYDVYYTHGETRDVTQSGTVYGPNYANALNVVAGPAGPVCAINADADASNNDPNCVPLNIFGFNTVSPAAAAYVTRNGEQTRYEARVKQDVVSATLSGEAFRLPGGPVAFALGGEYRHETSSEDFDEATNLGLTLGNQLSDTRGSYNVKEAFVEIGAPIFADRPFFHRLSVEGAARYADYSTVGGVWSWKVGGEWAPIPDLRFRGVYSQATRAPNISELYSAQNETFPAVVDPCDQREGNGDGAPISLTTLPAACTAIPAIAAAAAAGGFVYSTAQIQTINGFTGGNPDLKQEKAKTLTLGGVFEPRFLRGFSLTVDYYRIKVEDAIGIIGQQTSLDECITGNGEAIFCNNIVRDATGHLTSVNAINLNTGSFEVSGIDTQARYIARLSNSAKLDLTVRWTHLLKQEQTSYPGGPTQEEVGQLDCYACGRLGTGFRDKVNASATLGVDGVSLNWRVNYLSSVVDDLTATTPTRTGAFWYHDAQLRIEPESSRYAFYFGVDNLFDKKPPVFSDTSLVTFPGTQTSANTYDLYGRMLYAGVDLRF</sequence>
<comment type="similarity">
    <text evidence="8 9">Belongs to the TonB-dependent receptor family.</text>
</comment>
<dbReference type="EMBL" id="JALMLT010000004">
    <property type="protein sequence ID" value="MDT8760233.1"/>
    <property type="molecule type" value="Genomic_DNA"/>
</dbReference>
<dbReference type="PANTHER" id="PTHR47234:SF2">
    <property type="entry name" value="TONB-DEPENDENT RECEPTOR"/>
    <property type="match status" value="1"/>
</dbReference>
<keyword evidence="7 8" id="KW-0998">Cell outer membrane</keyword>
<evidence type="ECO:0000256" key="10">
    <source>
        <dbReference type="SAM" id="SignalP"/>
    </source>
</evidence>
<dbReference type="PANTHER" id="PTHR47234">
    <property type="match status" value="1"/>
</dbReference>
<feature type="domain" description="TonB-dependent receptor-like beta-barrel" evidence="11">
    <location>
        <begin position="388"/>
        <end position="919"/>
    </location>
</feature>
<evidence type="ECO:0000256" key="9">
    <source>
        <dbReference type="RuleBase" id="RU003357"/>
    </source>
</evidence>
<protein>
    <submittedName>
        <fullName evidence="13">TonB-dependent receptor</fullName>
    </submittedName>
</protein>
<evidence type="ECO:0000259" key="11">
    <source>
        <dbReference type="Pfam" id="PF00593"/>
    </source>
</evidence>
<keyword evidence="2 8" id="KW-0813">Transport</keyword>
<feature type="chain" id="PRO_5046944115" evidence="10">
    <location>
        <begin position="33"/>
        <end position="960"/>
    </location>
</feature>
<keyword evidence="4 8" id="KW-0812">Transmembrane</keyword>
<name>A0ABU3N6Y4_9SPHN</name>
<evidence type="ECO:0000256" key="4">
    <source>
        <dbReference type="ARBA" id="ARBA00022692"/>
    </source>
</evidence>
<dbReference type="InterPro" id="IPR000531">
    <property type="entry name" value="Beta-barrel_TonB"/>
</dbReference>
<accession>A0ABU3N6Y4</accession>
<evidence type="ECO:0000259" key="12">
    <source>
        <dbReference type="Pfam" id="PF07715"/>
    </source>
</evidence>
<gene>
    <name evidence="13" type="ORF">MZO42_16150</name>
</gene>
<evidence type="ECO:0000256" key="8">
    <source>
        <dbReference type="PROSITE-ProRule" id="PRU01360"/>
    </source>
</evidence>
<comment type="subcellular location">
    <subcellularLocation>
        <location evidence="1 8">Cell outer membrane</location>
        <topology evidence="1 8">Multi-pass membrane protein</topology>
    </subcellularLocation>
</comment>
<dbReference type="Pfam" id="PF07715">
    <property type="entry name" value="Plug"/>
    <property type="match status" value="1"/>
</dbReference>
<comment type="caution">
    <text evidence="13">The sequence shown here is derived from an EMBL/GenBank/DDBJ whole genome shotgun (WGS) entry which is preliminary data.</text>
</comment>
<dbReference type="PROSITE" id="PS52016">
    <property type="entry name" value="TONB_DEPENDENT_REC_3"/>
    <property type="match status" value="1"/>
</dbReference>
<dbReference type="InterPro" id="IPR039426">
    <property type="entry name" value="TonB-dep_rcpt-like"/>
</dbReference>